<dbReference type="InterPro" id="IPR025659">
    <property type="entry name" value="Tubby-like_C"/>
</dbReference>
<protein>
    <submittedName>
        <fullName evidence="2">Uncharacterized protein</fullName>
    </submittedName>
</protein>
<evidence type="ECO:0000313" key="3">
    <source>
        <dbReference type="Proteomes" id="UP000268059"/>
    </source>
</evidence>
<dbReference type="EMBL" id="AP019309">
    <property type="protein sequence ID" value="BBH27414.1"/>
    <property type="molecule type" value="Genomic_DNA"/>
</dbReference>
<sequence length="166" mass="19867">MSSFTLYSKTSLLSLHHRIRLCDEDKHVWYYAKSAILTFTNKTTIYNANRQKVATIRRKLVSFHRAYKITMRNGLSFTMRKELLHVYRDVIDIKDLGWQCRGNIFELNFTVLDRHNRKLAAIKQKMVSMHDKYRIEVYDSTHLDMIITLLITLQHMVIDEEKEKRS</sequence>
<dbReference type="Pfam" id="PF04525">
    <property type="entry name" value="LOR"/>
    <property type="match status" value="1"/>
</dbReference>
<dbReference type="AlphaFoldDB" id="A0A3G9JX89"/>
<gene>
    <name evidence="2" type="ORF">SG0102_23480</name>
</gene>
<dbReference type="Proteomes" id="UP000268059">
    <property type="component" value="Chromosome"/>
</dbReference>
<dbReference type="InParanoid" id="A0A3G9JX89"/>
<comment type="similarity">
    <text evidence="1">Belongs to the LOR family.</text>
</comment>
<dbReference type="InterPro" id="IPR007612">
    <property type="entry name" value="LOR"/>
</dbReference>
<dbReference type="KEGG" id="ebm:SG0102_23480"/>
<accession>A0A3G9JX89</accession>
<name>A0A3G9JX89_9FIRM</name>
<evidence type="ECO:0000256" key="1">
    <source>
        <dbReference type="ARBA" id="ARBA00005437"/>
    </source>
</evidence>
<proteinExistence type="inferred from homology"/>
<dbReference type="InterPro" id="IPR038595">
    <property type="entry name" value="LOR_sf"/>
</dbReference>
<dbReference type="OrthoDB" id="652307at2"/>
<dbReference type="Gene3D" id="2.40.160.200">
    <property type="entry name" value="LURP1-related"/>
    <property type="match status" value="1"/>
</dbReference>
<dbReference type="SUPFAM" id="SSF54518">
    <property type="entry name" value="Tubby C-terminal domain-like"/>
    <property type="match status" value="1"/>
</dbReference>
<reference evidence="2 3" key="1">
    <citation type="submission" date="2018-11" db="EMBL/GenBank/DDBJ databases">
        <title>Novel Erysipelotrichaceae bacterium isolated from small intestine of a swine.</title>
        <authorList>
            <person name="Kim J.S."/>
            <person name="Choe H."/>
            <person name="Lee Y.R."/>
            <person name="Kim K.M."/>
            <person name="Park D.S."/>
        </authorList>
    </citation>
    <scope>NUCLEOTIDE SEQUENCE [LARGE SCALE GENOMIC DNA]</scope>
    <source>
        <strain evidence="2 3">SG0102</strain>
    </source>
</reference>
<dbReference type="RefSeq" id="WP_125120139.1">
    <property type="nucleotide sequence ID" value="NZ_AP019309.1"/>
</dbReference>
<evidence type="ECO:0000313" key="2">
    <source>
        <dbReference type="EMBL" id="BBH27414.1"/>
    </source>
</evidence>
<organism evidence="2 3">
    <name type="scientific">Intestinibaculum porci</name>
    <dbReference type="NCBI Taxonomy" id="2487118"/>
    <lineage>
        <taxon>Bacteria</taxon>
        <taxon>Bacillati</taxon>
        <taxon>Bacillota</taxon>
        <taxon>Erysipelotrichia</taxon>
        <taxon>Erysipelotrichales</taxon>
        <taxon>Erysipelotrichaceae</taxon>
        <taxon>Intestinibaculum</taxon>
    </lineage>
</organism>
<keyword evidence="3" id="KW-1185">Reference proteome</keyword>